<evidence type="ECO:0000313" key="6">
    <source>
        <dbReference type="Proteomes" id="UP001318040"/>
    </source>
</evidence>
<dbReference type="GeneID" id="116938846"/>
<accession>A0AAJ7SNR1</accession>
<dbReference type="GO" id="GO:0036064">
    <property type="term" value="C:ciliary basal body"/>
    <property type="evidence" value="ECO:0007669"/>
    <property type="project" value="UniProtKB-ARBA"/>
</dbReference>
<reference evidence="7" key="1">
    <citation type="submission" date="2025-08" db="UniProtKB">
        <authorList>
            <consortium name="RefSeq"/>
        </authorList>
    </citation>
    <scope>IDENTIFICATION</scope>
    <source>
        <tissue evidence="7">Sperm</tissue>
    </source>
</reference>
<gene>
    <name evidence="7" type="primary">CFAP410</name>
</gene>
<evidence type="ECO:0000256" key="1">
    <source>
        <dbReference type="ARBA" id="ARBA00022614"/>
    </source>
</evidence>
<evidence type="ECO:0000256" key="3">
    <source>
        <dbReference type="ARBA" id="ARBA00053373"/>
    </source>
</evidence>
<dbReference type="InterPro" id="IPR001611">
    <property type="entry name" value="Leu-rich_rpt"/>
</dbReference>
<dbReference type="GO" id="GO:0097733">
    <property type="term" value="C:photoreceptor cell cilium"/>
    <property type="evidence" value="ECO:0007669"/>
    <property type="project" value="UniProtKB-ARBA"/>
</dbReference>
<dbReference type="Gene3D" id="3.80.10.10">
    <property type="entry name" value="Ribonuclease Inhibitor"/>
    <property type="match status" value="1"/>
</dbReference>
<keyword evidence="7" id="KW-0969">Cilium</keyword>
<evidence type="ECO:0000256" key="4">
    <source>
        <dbReference type="ARBA" id="ARBA00062587"/>
    </source>
</evidence>
<keyword evidence="7" id="KW-0282">Flagellum</keyword>
<dbReference type="GO" id="GO:0007010">
    <property type="term" value="P:cytoskeleton organization"/>
    <property type="evidence" value="ECO:0007669"/>
    <property type="project" value="TreeGrafter"/>
</dbReference>
<dbReference type="GO" id="GO:0000398">
    <property type="term" value="P:mRNA splicing, via spliceosome"/>
    <property type="evidence" value="ECO:0007669"/>
    <property type="project" value="InterPro"/>
</dbReference>
<name>A0AAJ7SNR1_PETMA</name>
<dbReference type="Proteomes" id="UP001318040">
    <property type="component" value="Chromosome 4"/>
</dbReference>
<dbReference type="Pfam" id="PF13855">
    <property type="entry name" value="LRR_8"/>
    <property type="match status" value="1"/>
</dbReference>
<dbReference type="CTD" id="755"/>
<evidence type="ECO:0000256" key="5">
    <source>
        <dbReference type="ARBA" id="ARBA00074183"/>
    </source>
</evidence>
<evidence type="ECO:0000313" key="7">
    <source>
        <dbReference type="RefSeq" id="XP_032802454.1"/>
    </source>
</evidence>
<dbReference type="InterPro" id="IPR045347">
    <property type="entry name" value="HIND"/>
</dbReference>
<dbReference type="GO" id="GO:0046540">
    <property type="term" value="C:U4/U6 x U5 tri-snRNP complex"/>
    <property type="evidence" value="ECO:0007669"/>
    <property type="project" value="InterPro"/>
</dbReference>
<dbReference type="PANTHER" id="PTHR18849">
    <property type="entry name" value="LEUCINE RICH REPEAT PROTEIN"/>
    <property type="match status" value="1"/>
</dbReference>
<dbReference type="SUPFAM" id="SSF52058">
    <property type="entry name" value="L domain-like"/>
    <property type="match status" value="1"/>
</dbReference>
<proteinExistence type="predicted"/>
<keyword evidence="2" id="KW-0677">Repeat</keyword>
<keyword evidence="7" id="KW-0966">Cell projection</keyword>
<dbReference type="PANTHER" id="PTHR18849:SF0">
    <property type="entry name" value="CILIA- AND FLAGELLA-ASSOCIATED PROTEIN 410-RELATED"/>
    <property type="match status" value="1"/>
</dbReference>
<comment type="subunit">
    <text evidence="4">Found in a complex with CFAP410, NEK1 and SPATA7. Interacts with NEK1.</text>
</comment>
<keyword evidence="1" id="KW-0433">Leucine-rich repeat</keyword>
<sequence length="257" mass="28836">MKTLTKKLVLARARAGDLSSVRKLNCWGSELSDVSIFRQMPNIEVLTLSVNNIDTLKDFRECVGLRELYLRRNAVVSLAELWHLKPLPHLRVLWLADNPCCGTDPHHYRMCVLRNLPGLHKLDNQAVTEEELAQAQKEGEDITSPNAAQVQDELLKSNDHISQSGDGINESLTEADTDPINFSLIETNKIRQQLGMKLLPIDKFSCSNSSPVKIPSKNANVMSAVLLLVKELDLEGLQIIHKTIECRLQLLQSKLTN</sequence>
<dbReference type="KEGG" id="pmrn:116938846"/>
<evidence type="ECO:0000256" key="2">
    <source>
        <dbReference type="ARBA" id="ARBA00022737"/>
    </source>
</evidence>
<dbReference type="InterPro" id="IPR032675">
    <property type="entry name" value="LRR_dom_sf"/>
</dbReference>
<organism evidence="6 7">
    <name type="scientific">Petromyzon marinus</name>
    <name type="common">Sea lamprey</name>
    <dbReference type="NCBI Taxonomy" id="7757"/>
    <lineage>
        <taxon>Eukaryota</taxon>
        <taxon>Metazoa</taxon>
        <taxon>Chordata</taxon>
        <taxon>Craniata</taxon>
        <taxon>Vertebrata</taxon>
        <taxon>Cyclostomata</taxon>
        <taxon>Hyperoartia</taxon>
        <taxon>Petromyzontiformes</taxon>
        <taxon>Petromyzontidae</taxon>
        <taxon>Petromyzon</taxon>
    </lineage>
</organism>
<keyword evidence="6" id="KW-1185">Reference proteome</keyword>
<comment type="function">
    <text evidence="3">Plays a role in cilia formation and/or maintenance. Plays a role in the regulation of cell morphology and cytoskeletal organization. Involved in DNA damage repair.</text>
</comment>
<dbReference type="RefSeq" id="XP_032802454.1">
    <property type="nucleotide sequence ID" value="XM_032946563.1"/>
</dbReference>
<dbReference type="AlphaFoldDB" id="A0AAJ7SNR1"/>
<protein>
    <recommendedName>
        <fullName evidence="5">Cilia- and flagella-associated protein 410</fullName>
    </recommendedName>
</protein>
<dbReference type="Pfam" id="PF19252">
    <property type="entry name" value="HIND"/>
    <property type="match status" value="1"/>
</dbReference>
<dbReference type="FunFam" id="3.80.10.10:FF:000094">
    <property type="entry name" value="protein C21orf2 isoform X1"/>
    <property type="match status" value="1"/>
</dbReference>